<evidence type="ECO:0000256" key="2">
    <source>
        <dbReference type="ARBA" id="ARBA00012261"/>
    </source>
</evidence>
<dbReference type="InterPro" id="IPR002376">
    <property type="entry name" value="Formyl_transf_N"/>
</dbReference>
<evidence type="ECO:0000313" key="9">
    <source>
        <dbReference type="Proteomes" id="UP000269669"/>
    </source>
</evidence>
<dbReference type="Pfam" id="PF02911">
    <property type="entry name" value="Formyl_trans_C"/>
    <property type="match status" value="1"/>
</dbReference>
<dbReference type="InterPro" id="IPR011034">
    <property type="entry name" value="Formyl_transferase-like_C_sf"/>
</dbReference>
<evidence type="ECO:0000256" key="1">
    <source>
        <dbReference type="ARBA" id="ARBA00010699"/>
    </source>
</evidence>
<dbReference type="PANTHER" id="PTHR11138:SF5">
    <property type="entry name" value="METHIONYL-TRNA FORMYLTRANSFERASE, MITOCHONDRIAL"/>
    <property type="match status" value="1"/>
</dbReference>
<dbReference type="Pfam" id="PF00551">
    <property type="entry name" value="Formyl_trans_N"/>
    <property type="match status" value="1"/>
</dbReference>
<dbReference type="HAMAP" id="MF_00182">
    <property type="entry name" value="Formyl_trans"/>
    <property type="match status" value="1"/>
</dbReference>
<feature type="binding site" evidence="5">
    <location>
        <begin position="110"/>
        <end position="113"/>
    </location>
    <ligand>
        <name>(6S)-5,6,7,8-tetrahydrofolate</name>
        <dbReference type="ChEBI" id="CHEBI:57453"/>
    </ligand>
</feature>
<dbReference type="CDD" id="cd08704">
    <property type="entry name" value="Met_tRNA_FMT_C"/>
    <property type="match status" value="1"/>
</dbReference>
<comment type="function">
    <text evidence="5">Attaches a formyl group to the free amino group of methionyl-tRNA(fMet). The formyl group appears to play a dual role in the initiator identity of N-formylmethionyl-tRNA by promoting its recognition by IF2 and preventing the misappropriation of this tRNA by the elongation apparatus.</text>
</comment>
<dbReference type="CDD" id="cd08646">
    <property type="entry name" value="FMT_core_Met-tRNA-FMT_N"/>
    <property type="match status" value="1"/>
</dbReference>
<organism evidence="8 9">
    <name type="scientific">Edaphobacter aggregans</name>
    <dbReference type="NCBI Taxonomy" id="570835"/>
    <lineage>
        <taxon>Bacteria</taxon>
        <taxon>Pseudomonadati</taxon>
        <taxon>Acidobacteriota</taxon>
        <taxon>Terriglobia</taxon>
        <taxon>Terriglobales</taxon>
        <taxon>Acidobacteriaceae</taxon>
        <taxon>Edaphobacter</taxon>
    </lineage>
</organism>
<comment type="caution">
    <text evidence="8">The sequence shown here is derived from an EMBL/GenBank/DDBJ whole genome shotgun (WGS) entry which is preliminary data.</text>
</comment>
<dbReference type="AlphaFoldDB" id="A0A3R9WFK8"/>
<dbReference type="RefSeq" id="WP_125484667.1">
    <property type="nucleotide sequence ID" value="NZ_RSDW01000001.1"/>
</dbReference>
<dbReference type="InterPro" id="IPR005793">
    <property type="entry name" value="Formyl_trans_C"/>
</dbReference>
<sequence>MKLVFCGTPQFAVPTLEAILAAGHEVALVVTQPDRVAGRGMEMQAPPVKRTALERNLPVVQPEKIKSNVEFRVQLEGIAPDAIVVVAYGRIIPQWMLDLPRFGNINLHGSLLPKYRGAAPIQWAVANGEVVTGVTTMRLDSGLDTGDMLLAQVCPIALEETAVDVYECLADVGSKLMVKTLWRLEEGSIYPEPQNHELATLAPILKREDGWMDFGRSAKQLYDRWRGFQPWPGAHTSLRGKKLIAHKVRVADETFHGEPGEIVIRGELMMVRCADATMLAFDEVQLEGKKRMSAAEFLRGFQLKSGERLGQ</sequence>
<dbReference type="InterPro" id="IPR041711">
    <property type="entry name" value="Met-tRNA-FMT_N"/>
</dbReference>
<dbReference type="EMBL" id="RSDW01000001">
    <property type="protein sequence ID" value="RSL15994.1"/>
    <property type="molecule type" value="Genomic_DNA"/>
</dbReference>
<evidence type="ECO:0000259" key="6">
    <source>
        <dbReference type="Pfam" id="PF00551"/>
    </source>
</evidence>
<dbReference type="GO" id="GO:0005829">
    <property type="term" value="C:cytosol"/>
    <property type="evidence" value="ECO:0007669"/>
    <property type="project" value="TreeGrafter"/>
</dbReference>
<dbReference type="NCBIfam" id="TIGR00460">
    <property type="entry name" value="fmt"/>
    <property type="match status" value="1"/>
</dbReference>
<gene>
    <name evidence="5" type="primary">fmt</name>
    <name evidence="8" type="ORF">EDE15_1500</name>
</gene>
<keyword evidence="3 5" id="KW-0808">Transferase</keyword>
<dbReference type="OrthoDB" id="9802815at2"/>
<dbReference type="GO" id="GO:0004479">
    <property type="term" value="F:methionyl-tRNA formyltransferase activity"/>
    <property type="evidence" value="ECO:0007669"/>
    <property type="project" value="UniProtKB-UniRule"/>
</dbReference>
<evidence type="ECO:0000313" key="8">
    <source>
        <dbReference type="EMBL" id="RSL15994.1"/>
    </source>
</evidence>
<evidence type="ECO:0000259" key="7">
    <source>
        <dbReference type="Pfam" id="PF02911"/>
    </source>
</evidence>
<dbReference type="PANTHER" id="PTHR11138">
    <property type="entry name" value="METHIONYL-TRNA FORMYLTRANSFERASE"/>
    <property type="match status" value="1"/>
</dbReference>
<evidence type="ECO:0000256" key="4">
    <source>
        <dbReference type="ARBA" id="ARBA00022917"/>
    </source>
</evidence>
<name>A0A3R9WFK8_9BACT</name>
<evidence type="ECO:0000256" key="3">
    <source>
        <dbReference type="ARBA" id="ARBA00022679"/>
    </source>
</evidence>
<comment type="catalytic activity">
    <reaction evidence="5">
        <text>L-methionyl-tRNA(fMet) + (6R)-10-formyltetrahydrofolate = N-formyl-L-methionyl-tRNA(fMet) + (6S)-5,6,7,8-tetrahydrofolate + H(+)</text>
        <dbReference type="Rhea" id="RHEA:24380"/>
        <dbReference type="Rhea" id="RHEA-COMP:9952"/>
        <dbReference type="Rhea" id="RHEA-COMP:9953"/>
        <dbReference type="ChEBI" id="CHEBI:15378"/>
        <dbReference type="ChEBI" id="CHEBI:57453"/>
        <dbReference type="ChEBI" id="CHEBI:78530"/>
        <dbReference type="ChEBI" id="CHEBI:78844"/>
        <dbReference type="ChEBI" id="CHEBI:195366"/>
        <dbReference type="EC" id="2.1.2.9"/>
    </reaction>
</comment>
<dbReference type="InterPro" id="IPR044135">
    <property type="entry name" value="Met-tRNA-FMT_C"/>
</dbReference>
<protein>
    <recommendedName>
        <fullName evidence="2 5">Methionyl-tRNA formyltransferase</fullName>
        <ecNumber evidence="2 5">2.1.2.9</ecNumber>
    </recommendedName>
</protein>
<proteinExistence type="inferred from homology"/>
<reference evidence="8 9" key="1">
    <citation type="submission" date="2018-12" db="EMBL/GenBank/DDBJ databases">
        <title>Sequencing of bacterial isolates from soil warming experiment in Harvard Forest, Massachusetts, USA.</title>
        <authorList>
            <person name="Deangelis K."/>
        </authorList>
    </citation>
    <scope>NUCLEOTIDE SEQUENCE [LARGE SCALE GENOMIC DNA]</scope>
    <source>
        <strain evidence="8 9">EB153</strain>
    </source>
</reference>
<dbReference type="EC" id="2.1.2.9" evidence="2 5"/>
<dbReference type="SUPFAM" id="SSF50486">
    <property type="entry name" value="FMT C-terminal domain-like"/>
    <property type="match status" value="1"/>
</dbReference>
<dbReference type="Gene3D" id="3.40.50.12230">
    <property type="match status" value="1"/>
</dbReference>
<keyword evidence="4 5" id="KW-0648">Protein biosynthesis</keyword>
<comment type="similarity">
    <text evidence="1 5">Belongs to the Fmt family.</text>
</comment>
<dbReference type="Proteomes" id="UP000269669">
    <property type="component" value="Unassembled WGS sequence"/>
</dbReference>
<keyword evidence="9" id="KW-1185">Reference proteome</keyword>
<dbReference type="SUPFAM" id="SSF53328">
    <property type="entry name" value="Formyltransferase"/>
    <property type="match status" value="1"/>
</dbReference>
<dbReference type="InterPro" id="IPR005794">
    <property type="entry name" value="Fmt"/>
</dbReference>
<accession>A0A3R9WFK8</accession>
<feature type="domain" description="Formyl transferase N-terminal" evidence="6">
    <location>
        <begin position="1"/>
        <end position="181"/>
    </location>
</feature>
<dbReference type="InterPro" id="IPR036477">
    <property type="entry name" value="Formyl_transf_N_sf"/>
</dbReference>
<feature type="domain" description="Formyl transferase C-terminal" evidence="7">
    <location>
        <begin position="205"/>
        <end position="301"/>
    </location>
</feature>
<evidence type="ECO:0000256" key="5">
    <source>
        <dbReference type="HAMAP-Rule" id="MF_00182"/>
    </source>
</evidence>